<gene>
    <name evidence="17" type="ORF">HGRIS_012656</name>
</gene>
<dbReference type="PANTHER" id="PTHR10050">
    <property type="entry name" value="DOLICHYL-PHOSPHATE-MANNOSE--PROTEIN MANNOSYLTRANSFERASE"/>
    <property type="match status" value="1"/>
</dbReference>
<keyword evidence="10 14" id="KW-1133">Transmembrane helix</keyword>
<feature type="domain" description="MIR" evidence="16">
    <location>
        <begin position="461"/>
        <end position="517"/>
    </location>
</feature>
<dbReference type="Pfam" id="PF16192">
    <property type="entry name" value="PMT_4TMC"/>
    <property type="match status" value="1"/>
</dbReference>
<keyword evidence="6 14" id="KW-0808">Transferase</keyword>
<evidence type="ECO:0000256" key="4">
    <source>
        <dbReference type="ARBA" id="ARBA00012839"/>
    </source>
</evidence>
<evidence type="ECO:0000256" key="6">
    <source>
        <dbReference type="ARBA" id="ARBA00022679"/>
    </source>
</evidence>
<dbReference type="CDD" id="cd23284">
    <property type="entry name" value="beta-trefoil_MIR_PMT2-like"/>
    <property type="match status" value="1"/>
</dbReference>
<dbReference type="EC" id="2.4.1.109" evidence="4 14"/>
<name>A0ABR3IT28_9AGAR</name>
<evidence type="ECO:0000256" key="3">
    <source>
        <dbReference type="ARBA" id="ARBA00007222"/>
    </source>
</evidence>
<keyword evidence="7 14" id="KW-0812">Transmembrane</keyword>
<proteinExistence type="inferred from homology"/>
<organism evidence="17 18">
    <name type="scientific">Hohenbuehelia grisea</name>
    <dbReference type="NCBI Taxonomy" id="104357"/>
    <lineage>
        <taxon>Eukaryota</taxon>
        <taxon>Fungi</taxon>
        <taxon>Dikarya</taxon>
        <taxon>Basidiomycota</taxon>
        <taxon>Agaricomycotina</taxon>
        <taxon>Agaricomycetes</taxon>
        <taxon>Agaricomycetidae</taxon>
        <taxon>Agaricales</taxon>
        <taxon>Pleurotineae</taxon>
        <taxon>Pleurotaceae</taxon>
        <taxon>Hohenbuehelia</taxon>
    </lineage>
</organism>
<feature type="transmembrane region" description="Helical" evidence="14">
    <location>
        <begin position="256"/>
        <end position="276"/>
    </location>
</feature>
<protein>
    <recommendedName>
        <fullName evidence="4 14">Dolichyl-phosphate-mannose--protein mannosyltransferase</fullName>
        <ecNumber evidence="4 14">2.4.1.109</ecNumber>
    </recommendedName>
</protein>
<evidence type="ECO:0000313" key="18">
    <source>
        <dbReference type="Proteomes" id="UP001556367"/>
    </source>
</evidence>
<comment type="catalytic activity">
    <reaction evidence="13 14">
        <text>a di-trans,poly-cis-dolichyl beta-D-mannosyl phosphate + L-seryl-[protein] = 3-O-(alpha-D-mannosyl)-L-seryl-[protein] + a di-trans,poly-cis-dolichyl phosphate + H(+)</text>
        <dbReference type="Rhea" id="RHEA:17377"/>
        <dbReference type="Rhea" id="RHEA-COMP:9863"/>
        <dbReference type="Rhea" id="RHEA-COMP:13546"/>
        <dbReference type="Rhea" id="RHEA-COMP:19498"/>
        <dbReference type="Rhea" id="RHEA-COMP:19501"/>
        <dbReference type="ChEBI" id="CHEBI:15378"/>
        <dbReference type="ChEBI" id="CHEBI:29999"/>
        <dbReference type="ChEBI" id="CHEBI:57683"/>
        <dbReference type="ChEBI" id="CHEBI:58211"/>
        <dbReference type="ChEBI" id="CHEBI:137321"/>
        <dbReference type="EC" id="2.4.1.109"/>
    </reaction>
</comment>
<evidence type="ECO:0000256" key="11">
    <source>
        <dbReference type="ARBA" id="ARBA00023136"/>
    </source>
</evidence>
<evidence type="ECO:0000256" key="14">
    <source>
        <dbReference type="RuleBase" id="RU367007"/>
    </source>
</evidence>
<dbReference type="SUPFAM" id="SSF82109">
    <property type="entry name" value="MIR domain"/>
    <property type="match status" value="1"/>
</dbReference>
<keyword evidence="18" id="KW-1185">Reference proteome</keyword>
<keyword evidence="8" id="KW-0677">Repeat</keyword>
<comment type="function">
    <text evidence="14">Transfers mannose from Dol-P-mannose to Ser or Thr residues on proteins.</text>
</comment>
<dbReference type="InterPro" id="IPR036300">
    <property type="entry name" value="MIR_dom_sf"/>
</dbReference>
<feature type="compositionally biased region" description="Polar residues" evidence="15">
    <location>
        <begin position="26"/>
        <end position="37"/>
    </location>
</feature>
<reference evidence="18" key="1">
    <citation type="submission" date="2024-06" db="EMBL/GenBank/DDBJ databases">
        <title>Multi-omics analyses provide insights into the biosynthesis of the anticancer antibiotic pleurotin in Hohenbuehelia grisea.</title>
        <authorList>
            <person name="Weaver J.A."/>
            <person name="Alberti F."/>
        </authorList>
    </citation>
    <scope>NUCLEOTIDE SEQUENCE [LARGE SCALE GENOMIC DNA]</scope>
    <source>
        <strain evidence="18">T-177</strain>
    </source>
</reference>
<dbReference type="EMBL" id="JASNQZ010000015">
    <property type="protein sequence ID" value="KAL0946433.1"/>
    <property type="molecule type" value="Genomic_DNA"/>
</dbReference>
<evidence type="ECO:0000256" key="1">
    <source>
        <dbReference type="ARBA" id="ARBA00004477"/>
    </source>
</evidence>
<feature type="domain" description="MIR" evidence="16">
    <location>
        <begin position="528"/>
        <end position="586"/>
    </location>
</feature>
<keyword evidence="11 14" id="KW-0472">Membrane</keyword>
<evidence type="ECO:0000256" key="5">
    <source>
        <dbReference type="ARBA" id="ARBA00022676"/>
    </source>
</evidence>
<comment type="similarity">
    <text evidence="3 14">Belongs to the glycosyltransferase 39 family.</text>
</comment>
<comment type="catalytic activity">
    <reaction evidence="12 14">
        <text>a di-trans,poly-cis-dolichyl beta-D-mannosyl phosphate + L-threonyl-[protein] = 3-O-(alpha-D-mannosyl)-L-threonyl-[protein] + a di-trans,poly-cis-dolichyl phosphate + H(+)</text>
        <dbReference type="Rhea" id="RHEA:53396"/>
        <dbReference type="Rhea" id="RHEA-COMP:11060"/>
        <dbReference type="Rhea" id="RHEA-COMP:13547"/>
        <dbReference type="Rhea" id="RHEA-COMP:19498"/>
        <dbReference type="Rhea" id="RHEA-COMP:19501"/>
        <dbReference type="ChEBI" id="CHEBI:15378"/>
        <dbReference type="ChEBI" id="CHEBI:30013"/>
        <dbReference type="ChEBI" id="CHEBI:57683"/>
        <dbReference type="ChEBI" id="CHEBI:58211"/>
        <dbReference type="ChEBI" id="CHEBI:137323"/>
        <dbReference type="EC" id="2.4.1.109"/>
    </reaction>
</comment>
<feature type="transmembrane region" description="Helical" evidence="14">
    <location>
        <begin position="288"/>
        <end position="321"/>
    </location>
</feature>
<keyword evidence="9 14" id="KW-0256">Endoplasmic reticulum</keyword>
<feature type="region of interest" description="Disordered" evidence="15">
    <location>
        <begin position="1"/>
        <end position="109"/>
    </location>
</feature>
<accession>A0ABR3IT28</accession>
<evidence type="ECO:0000256" key="12">
    <source>
        <dbReference type="ARBA" id="ARBA00045085"/>
    </source>
</evidence>
<feature type="transmembrane region" description="Helical" evidence="14">
    <location>
        <begin position="763"/>
        <end position="780"/>
    </location>
</feature>
<feature type="transmembrane region" description="Helical" evidence="14">
    <location>
        <begin position="705"/>
        <end position="726"/>
    </location>
</feature>
<dbReference type="Pfam" id="PF02366">
    <property type="entry name" value="PMT"/>
    <property type="match status" value="1"/>
</dbReference>
<dbReference type="SMART" id="SM00472">
    <property type="entry name" value="MIR"/>
    <property type="match status" value="3"/>
</dbReference>
<feature type="transmembrane region" description="Helical" evidence="14">
    <location>
        <begin position="342"/>
        <end position="361"/>
    </location>
</feature>
<dbReference type="Proteomes" id="UP001556367">
    <property type="component" value="Unassembled WGS sequence"/>
</dbReference>
<keyword evidence="5 14" id="KW-0328">Glycosyltransferase</keyword>
<dbReference type="Pfam" id="PF02815">
    <property type="entry name" value="MIR"/>
    <property type="match status" value="1"/>
</dbReference>
<evidence type="ECO:0000256" key="13">
    <source>
        <dbReference type="ARBA" id="ARBA00045102"/>
    </source>
</evidence>
<evidence type="ECO:0000256" key="9">
    <source>
        <dbReference type="ARBA" id="ARBA00022824"/>
    </source>
</evidence>
<dbReference type="InterPro" id="IPR003342">
    <property type="entry name" value="ArnT-like_N"/>
</dbReference>
<dbReference type="InterPro" id="IPR016093">
    <property type="entry name" value="MIR_motif"/>
</dbReference>
<feature type="domain" description="MIR" evidence="16">
    <location>
        <begin position="395"/>
        <end position="449"/>
    </location>
</feature>
<feature type="transmembrane region" description="Helical" evidence="14">
    <location>
        <begin position="664"/>
        <end position="685"/>
    </location>
</feature>
<evidence type="ECO:0000313" key="17">
    <source>
        <dbReference type="EMBL" id="KAL0946433.1"/>
    </source>
</evidence>
<feature type="compositionally biased region" description="Basic and acidic residues" evidence="15">
    <location>
        <begin position="38"/>
        <end position="54"/>
    </location>
</feature>
<dbReference type="InterPro" id="IPR032421">
    <property type="entry name" value="PMT_4TMC"/>
</dbReference>
<comment type="pathway">
    <text evidence="2 14">Protein modification; protein glycosylation.</text>
</comment>
<evidence type="ECO:0000259" key="16">
    <source>
        <dbReference type="PROSITE" id="PS50919"/>
    </source>
</evidence>
<dbReference type="PROSITE" id="PS50919">
    <property type="entry name" value="MIR"/>
    <property type="match status" value="3"/>
</dbReference>
<feature type="transmembrane region" description="Helical" evidence="14">
    <location>
        <begin position="732"/>
        <end position="751"/>
    </location>
</feature>
<evidence type="ECO:0000256" key="2">
    <source>
        <dbReference type="ARBA" id="ARBA00004922"/>
    </source>
</evidence>
<sequence length="806" mass="93248">MPPAVTVGFEEDPNQLHSSRLYDDTSYPQNHWPSSNPSRHDEELPLHYMTEEKARRRVPKGPSSADPRDEKSNGFYDDEEGKGVYTKSKPVANQYNSGRLRRPPPPPPTSIKEFLLQNLDHIPPIIYTLLSCWTRFHKIGHSNIVVWDEAHFGKFGSHYLKREFYFDVHPPLGKMLVGLAGLLAGYDGSFEFKSGAEYPDTVPYVAMRVMLAMFGVGMVPLGWYTAVELGMTPWACHLVASMVLFDIGWLCISRFILLDSMLLFFTFLTVFCLSKFHNQQYQSFSFDWWFWLSMTGVAIGCVTSVKMIGLFVTALVGLYTIEDLWEKFGDLKMPVRDHVKHWSARVICLIVIPVLVFMASFKMHFIVLNHSGPGDAQMSSLFQANLEGNDFAKNPLEIAYGSDITLKNMGWGGGLLHSHVQTYPVGSNQQQITCYHYKDENNNWIVLPNWSEPEYNLNEPLRYLAHGDVIRLQHKQTTRNLHSHTVQAPVTKENYEVSCYGNTTVGDLHDHWQVEVVDDIKRGGRDKVQRIHSLTTRLRFRHQVLGCYLRAANTVLPQWGFKQTEVSCVKEDNPKDTHTYWNVESHANERLPPGEVKLYRSPFLRDFWHLNVAMMTSNNALVPDPDKEDILASLPFDWPFLHLGLRMCGWGAEQTKYYLLGNPIIWWGSSISLALCILVTGVYLLRMQRKYIDMEPREWDHYVYVCKIAFFGWALHYLPFLIMGRVTYLHHYLPTLYFAVLMLAHLLDHFIFSSRRLTQQTKMISFGVCFLLIFGTFWWFRDLAFGVDGPIEEHKGYEWRKSWNIY</sequence>
<comment type="caution">
    <text evidence="17">The sequence shown here is derived from an EMBL/GenBank/DDBJ whole genome shotgun (WGS) entry which is preliminary data.</text>
</comment>
<evidence type="ECO:0000256" key="10">
    <source>
        <dbReference type="ARBA" id="ARBA00022989"/>
    </source>
</evidence>
<evidence type="ECO:0000256" key="7">
    <source>
        <dbReference type="ARBA" id="ARBA00022692"/>
    </source>
</evidence>
<dbReference type="Gene3D" id="2.80.10.50">
    <property type="match status" value="1"/>
</dbReference>
<dbReference type="PANTHER" id="PTHR10050:SF46">
    <property type="entry name" value="PROTEIN O-MANNOSYL-TRANSFERASE 2"/>
    <property type="match status" value="1"/>
</dbReference>
<evidence type="ECO:0000256" key="15">
    <source>
        <dbReference type="SAM" id="MobiDB-lite"/>
    </source>
</evidence>
<evidence type="ECO:0000256" key="8">
    <source>
        <dbReference type="ARBA" id="ARBA00022737"/>
    </source>
</evidence>
<comment type="subcellular location">
    <subcellularLocation>
        <location evidence="1 14">Endoplasmic reticulum membrane</location>
        <topology evidence="1 14">Multi-pass membrane protein</topology>
    </subcellularLocation>
</comment>
<dbReference type="InterPro" id="IPR027005">
    <property type="entry name" value="PMT-like"/>
</dbReference>